<reference evidence="3 4" key="1">
    <citation type="submission" date="2018-11" db="EMBL/GenBank/DDBJ databases">
        <title>Genome assembly of Steccherinum ochraceum LE-BIN_3174, the white-rot fungus of the Steccherinaceae family (The Residual Polyporoid clade, Polyporales, Basidiomycota).</title>
        <authorList>
            <person name="Fedorova T.V."/>
            <person name="Glazunova O.A."/>
            <person name="Landesman E.O."/>
            <person name="Moiseenko K.V."/>
            <person name="Psurtseva N.V."/>
            <person name="Savinova O.S."/>
            <person name="Shakhova N.V."/>
            <person name="Tyazhelova T.V."/>
            <person name="Vasina D.V."/>
        </authorList>
    </citation>
    <scope>NUCLEOTIDE SEQUENCE [LARGE SCALE GENOMIC DNA]</scope>
    <source>
        <strain evidence="3 4">LE-BIN_3174</strain>
    </source>
</reference>
<evidence type="ECO:0000313" key="3">
    <source>
        <dbReference type="EMBL" id="TCD71844.1"/>
    </source>
</evidence>
<dbReference type="PANTHER" id="PTHR43364">
    <property type="entry name" value="NADH-SPECIFIC METHYLGLYOXAL REDUCTASE-RELATED"/>
    <property type="match status" value="1"/>
</dbReference>
<gene>
    <name evidence="3" type="ORF">EIP91_003187</name>
</gene>
<proteinExistence type="predicted"/>
<keyword evidence="4" id="KW-1185">Reference proteome</keyword>
<dbReference type="InterPro" id="IPR036812">
    <property type="entry name" value="NAD(P)_OxRdtase_dom_sf"/>
</dbReference>
<name>A0A4R0S4B2_9APHY</name>
<keyword evidence="1" id="KW-0560">Oxidoreductase</keyword>
<dbReference type="InterPro" id="IPR023210">
    <property type="entry name" value="NADP_OxRdtase_dom"/>
</dbReference>
<dbReference type="GO" id="GO:0016491">
    <property type="term" value="F:oxidoreductase activity"/>
    <property type="evidence" value="ECO:0007669"/>
    <property type="project" value="UniProtKB-KW"/>
</dbReference>
<comment type="caution">
    <text evidence="3">The sequence shown here is derived from an EMBL/GenBank/DDBJ whole genome shotgun (WGS) entry which is preliminary data.</text>
</comment>
<accession>A0A4R0S4B2</accession>
<feature type="domain" description="NADP-dependent oxidoreductase" evidence="2">
    <location>
        <begin position="24"/>
        <end position="347"/>
    </location>
</feature>
<dbReference type="CDD" id="cd19079">
    <property type="entry name" value="AKR_EcYajO-like"/>
    <property type="match status" value="1"/>
</dbReference>
<dbReference type="FunFam" id="3.20.20.100:FF:000004">
    <property type="entry name" value="Oxidoreductase, aldo/keto reductase"/>
    <property type="match status" value="1"/>
</dbReference>
<dbReference type="SUPFAM" id="SSF51430">
    <property type="entry name" value="NAD(P)-linked oxidoreductase"/>
    <property type="match status" value="1"/>
</dbReference>
<protein>
    <recommendedName>
        <fullName evidence="2">NADP-dependent oxidoreductase domain-containing protein</fullName>
    </recommendedName>
</protein>
<evidence type="ECO:0000313" key="4">
    <source>
        <dbReference type="Proteomes" id="UP000292702"/>
    </source>
</evidence>
<dbReference type="Pfam" id="PF00248">
    <property type="entry name" value="Aldo_ket_red"/>
    <property type="match status" value="1"/>
</dbReference>
<dbReference type="GO" id="GO:0005829">
    <property type="term" value="C:cytosol"/>
    <property type="evidence" value="ECO:0007669"/>
    <property type="project" value="UniProtKB-ARBA"/>
</dbReference>
<dbReference type="Gene3D" id="3.20.20.100">
    <property type="entry name" value="NADP-dependent oxidoreductase domain"/>
    <property type="match status" value="1"/>
</dbReference>
<dbReference type="PANTHER" id="PTHR43364:SF4">
    <property type="entry name" value="NAD(P)-LINKED OXIDOREDUCTASE SUPERFAMILY PROTEIN"/>
    <property type="match status" value="1"/>
</dbReference>
<evidence type="ECO:0000256" key="1">
    <source>
        <dbReference type="ARBA" id="ARBA00023002"/>
    </source>
</evidence>
<dbReference type="InterPro" id="IPR050523">
    <property type="entry name" value="AKR_Detox_Biosynth"/>
</dbReference>
<evidence type="ECO:0000259" key="2">
    <source>
        <dbReference type="Pfam" id="PF00248"/>
    </source>
</evidence>
<dbReference type="Proteomes" id="UP000292702">
    <property type="component" value="Unassembled WGS sequence"/>
</dbReference>
<dbReference type="OrthoDB" id="48988at2759"/>
<organism evidence="3 4">
    <name type="scientific">Steccherinum ochraceum</name>
    <dbReference type="NCBI Taxonomy" id="92696"/>
    <lineage>
        <taxon>Eukaryota</taxon>
        <taxon>Fungi</taxon>
        <taxon>Dikarya</taxon>
        <taxon>Basidiomycota</taxon>
        <taxon>Agaricomycotina</taxon>
        <taxon>Agaricomycetes</taxon>
        <taxon>Polyporales</taxon>
        <taxon>Steccherinaceae</taxon>
        <taxon>Steccherinum</taxon>
    </lineage>
</organism>
<sequence>MSRPAVNKKMPYVRLGNSGLKVSKLILGAMSYGSKQWQEWVISDQEEVNQHIKFAYNAGIQTFDTSDFYSNGLSEIMLGKAFKELGLPREELVIMTKACFTSRLIIHAPIAKDFGTNIVYSRKDPEEFGIINQQGLNRKHIFDAVKGALERLQTDHIDVLFCHRFDYDTPIEETMQALHDVVKAGHVRYLGMSSCHAYQFHQMQNYAITHNLTPFIVMQNHYNLAYREEEREMFPTLKLFGVGSTPWSPLARGYLTRPLKDQSLRSNTDFVFSVYGNTVGGGEINKRVEELAQKKGVSMAQIAVAWTLAKPGVSAPIIGSTNVKNLEDIIGGVHVTLTEEEVKYLEEPYQPCAVVGHN</sequence>
<dbReference type="STRING" id="92696.A0A4R0S4B2"/>
<dbReference type="AlphaFoldDB" id="A0A4R0S4B2"/>
<dbReference type="EMBL" id="RWJN01000002">
    <property type="protein sequence ID" value="TCD71844.1"/>
    <property type="molecule type" value="Genomic_DNA"/>
</dbReference>